<feature type="compositionally biased region" description="Acidic residues" evidence="1">
    <location>
        <begin position="39"/>
        <end position="53"/>
    </location>
</feature>
<dbReference type="GeneID" id="4390237"/>
<sequence length="93" mass="9994">MASRTGGLSTGGKEKSVPVVGPAPPPGRTQPIRAHQSDEDMNDDDDDDDDNDSLDGSTPFAGLKDETIAGMLMDTVKTDDRDTAYYMVDELME</sequence>
<name>Q2H759_CHAGB</name>
<dbReference type="HOGENOM" id="CLU_2399462_0_0_1"/>
<accession>Q2H759</accession>
<evidence type="ECO:0000256" key="1">
    <source>
        <dbReference type="SAM" id="MobiDB-lite"/>
    </source>
</evidence>
<dbReference type="Proteomes" id="UP000001056">
    <property type="component" value="Unassembled WGS sequence"/>
</dbReference>
<protein>
    <submittedName>
        <fullName evidence="2">Uncharacterized protein</fullName>
    </submittedName>
</protein>
<dbReference type="InParanoid" id="Q2H759"/>
<keyword evidence="3" id="KW-1185">Reference proteome</keyword>
<dbReference type="AlphaFoldDB" id="Q2H759"/>
<reference evidence="3" key="1">
    <citation type="journal article" date="2015" name="Genome Announc.">
        <title>Draft genome sequence of the cellulolytic fungus Chaetomium globosum.</title>
        <authorList>
            <person name="Cuomo C.A."/>
            <person name="Untereiner W.A."/>
            <person name="Ma L.-J."/>
            <person name="Grabherr M."/>
            <person name="Birren B.W."/>
        </authorList>
    </citation>
    <scope>NUCLEOTIDE SEQUENCE [LARGE SCALE GENOMIC DNA]</scope>
    <source>
        <strain evidence="3">ATCC 6205 / CBS 148.51 / DSM 1962 / NBRC 6347 / NRRL 1970</strain>
    </source>
</reference>
<organism evidence="2 3">
    <name type="scientific">Chaetomium globosum (strain ATCC 6205 / CBS 148.51 / DSM 1962 / NBRC 6347 / NRRL 1970)</name>
    <name type="common">Soil fungus</name>
    <dbReference type="NCBI Taxonomy" id="306901"/>
    <lineage>
        <taxon>Eukaryota</taxon>
        <taxon>Fungi</taxon>
        <taxon>Dikarya</taxon>
        <taxon>Ascomycota</taxon>
        <taxon>Pezizomycotina</taxon>
        <taxon>Sordariomycetes</taxon>
        <taxon>Sordariomycetidae</taxon>
        <taxon>Sordariales</taxon>
        <taxon>Chaetomiaceae</taxon>
        <taxon>Chaetomium</taxon>
    </lineage>
</organism>
<dbReference type="RefSeq" id="XP_001221601.1">
    <property type="nucleotide sequence ID" value="XM_001221600.1"/>
</dbReference>
<gene>
    <name evidence="2" type="ORF">CHGG_05506</name>
</gene>
<proteinExistence type="predicted"/>
<feature type="region of interest" description="Disordered" evidence="1">
    <location>
        <begin position="1"/>
        <end position="63"/>
    </location>
</feature>
<evidence type="ECO:0000313" key="2">
    <source>
        <dbReference type="EMBL" id="EAQ88887.1"/>
    </source>
</evidence>
<evidence type="ECO:0000313" key="3">
    <source>
        <dbReference type="Proteomes" id="UP000001056"/>
    </source>
</evidence>
<dbReference type="VEuPathDB" id="FungiDB:CHGG_05506"/>
<dbReference type="EMBL" id="CH408031">
    <property type="protein sequence ID" value="EAQ88887.1"/>
    <property type="molecule type" value="Genomic_DNA"/>
</dbReference>